<dbReference type="RefSeq" id="WP_205459187.1">
    <property type="nucleotide sequence ID" value="NZ_JAFHKK010000015.1"/>
</dbReference>
<reference evidence="2 3" key="2">
    <citation type="submission" date="2021-02" db="EMBL/GenBank/DDBJ databases">
        <title>Sulfurospirillum tamanensis sp. nov.</title>
        <authorList>
            <person name="Frolova A."/>
            <person name="Merkel A."/>
            <person name="Slobodkin A."/>
        </authorList>
    </citation>
    <scope>NUCLEOTIDE SEQUENCE [LARGE SCALE GENOMIC DNA]</scope>
    <source>
        <strain evidence="2 3">T05b</strain>
    </source>
</reference>
<sequence>MIITANEVKVNGVSMFEKMFQKTDELIVNVRGKNKYVILDIERYKAFREHELDIAHMKAMQDVKEGRYKIQTASEHVKELMDAL</sequence>
<accession>A0ABS2WSZ2</accession>
<evidence type="ECO:0000313" key="2">
    <source>
        <dbReference type="EMBL" id="MBN2964635.1"/>
    </source>
</evidence>
<keyword evidence="3" id="KW-1185">Reference proteome</keyword>
<evidence type="ECO:0000256" key="1">
    <source>
        <dbReference type="ARBA" id="ARBA00009981"/>
    </source>
</evidence>
<gene>
    <name evidence="2" type="ORF">JWV37_07575</name>
</gene>
<protein>
    <submittedName>
        <fullName evidence="2">Prevent-host-death protein</fullName>
    </submittedName>
</protein>
<reference evidence="2 3" key="3">
    <citation type="submission" date="2021-02" db="EMBL/GenBank/DDBJ databases">
        <authorList>
            <person name="Merkel A.Y."/>
        </authorList>
    </citation>
    <scope>NUCLEOTIDE SEQUENCE [LARGE SCALE GENOMIC DNA]</scope>
    <source>
        <strain evidence="2 3">T05b</strain>
    </source>
</reference>
<reference evidence="3" key="1">
    <citation type="submission" date="2021-02" db="EMBL/GenBank/DDBJ databases">
        <title>Sulfurospirillum tamanensis sp. nov.</title>
        <authorList>
            <person name="Merkel A.Y."/>
        </authorList>
    </citation>
    <scope>NUCLEOTIDE SEQUENCE [LARGE SCALE GENOMIC DNA]</scope>
    <source>
        <strain evidence="3">T05b</strain>
    </source>
</reference>
<dbReference type="InterPro" id="IPR036165">
    <property type="entry name" value="YefM-like_sf"/>
</dbReference>
<name>A0ABS2WSZ2_9BACT</name>
<dbReference type="Proteomes" id="UP000703590">
    <property type="component" value="Unassembled WGS sequence"/>
</dbReference>
<comment type="similarity">
    <text evidence="1">Belongs to the phD/YefM antitoxin family.</text>
</comment>
<proteinExistence type="inferred from homology"/>
<organism evidence="2 3">
    <name type="scientific">Sulfurospirillum tamanense</name>
    <dbReference type="NCBI Taxonomy" id="2813362"/>
    <lineage>
        <taxon>Bacteria</taxon>
        <taxon>Pseudomonadati</taxon>
        <taxon>Campylobacterota</taxon>
        <taxon>Epsilonproteobacteria</taxon>
        <taxon>Campylobacterales</taxon>
        <taxon>Sulfurospirillaceae</taxon>
        <taxon>Sulfurospirillum</taxon>
    </lineage>
</organism>
<dbReference type="EMBL" id="JAFHKK010000015">
    <property type="protein sequence ID" value="MBN2964635.1"/>
    <property type="molecule type" value="Genomic_DNA"/>
</dbReference>
<evidence type="ECO:0000313" key="3">
    <source>
        <dbReference type="Proteomes" id="UP000703590"/>
    </source>
</evidence>
<dbReference type="SUPFAM" id="SSF143120">
    <property type="entry name" value="YefM-like"/>
    <property type="match status" value="1"/>
</dbReference>
<comment type="caution">
    <text evidence="2">The sequence shown here is derived from an EMBL/GenBank/DDBJ whole genome shotgun (WGS) entry which is preliminary data.</text>
</comment>